<keyword evidence="3" id="KW-1185">Reference proteome</keyword>
<accession>A0ABR0BD16</accession>
<feature type="compositionally biased region" description="Polar residues" evidence="1">
    <location>
        <begin position="52"/>
        <end position="66"/>
    </location>
</feature>
<evidence type="ECO:0000313" key="3">
    <source>
        <dbReference type="Proteomes" id="UP001287286"/>
    </source>
</evidence>
<feature type="region of interest" description="Disordered" evidence="1">
    <location>
        <begin position="328"/>
        <end position="383"/>
    </location>
</feature>
<dbReference type="EMBL" id="JAWRVI010000311">
    <property type="protein sequence ID" value="KAK4068346.1"/>
    <property type="molecule type" value="Genomic_DNA"/>
</dbReference>
<evidence type="ECO:0000256" key="1">
    <source>
        <dbReference type="SAM" id="MobiDB-lite"/>
    </source>
</evidence>
<evidence type="ECO:0000313" key="2">
    <source>
        <dbReference type="EMBL" id="KAK4068346.1"/>
    </source>
</evidence>
<gene>
    <name evidence="2" type="ORF">Purlil1_13804</name>
</gene>
<sequence>MHRSVFVGVACCGTTWWIPGRHGPLSRKPWSRIALGLPSSISSDMNAVNETFSDTETASQSSNASSIHPPRNDAHLPPRSQLRPQRPALPFVPYADWAPTQSYDFNPPVCIKYVMEWKVAFNNRRIRMHTEDSLVVAPSEFWSEKLCAKIGDIAKTTSKPSRPDSSTIVVSVNEKSEPAITKSFAELEIDWSSVERQLQEWSHLLRIGKKLKVDASFKFAESGKVARTAGRGATATQLAESDVRIDAEQASLGDTSPYRHVYQLFRCPGPPCDRGPYCWLDPNGHKHYKLMTHQLKSLVKFVREGNTLQGPGDVPDYIREQLYAEEQQLADRRKKRKASPSHIEGVQPMTVNNYIPSQQDAKRYPEPSTTGARDTSVPRSLPLSIPGLRDEAVKEYCRWHCSQVGSMDQKRAYELARDLTLARSLDLELVDEDNDAQFYIDKGVSEGVARRFVRDVHVFLEQYV</sequence>
<organism evidence="2 3">
    <name type="scientific">Purpureocillium lilacinum</name>
    <name type="common">Paecilomyces lilacinus</name>
    <dbReference type="NCBI Taxonomy" id="33203"/>
    <lineage>
        <taxon>Eukaryota</taxon>
        <taxon>Fungi</taxon>
        <taxon>Dikarya</taxon>
        <taxon>Ascomycota</taxon>
        <taxon>Pezizomycotina</taxon>
        <taxon>Sordariomycetes</taxon>
        <taxon>Hypocreomycetidae</taxon>
        <taxon>Hypocreales</taxon>
        <taxon>Ophiocordycipitaceae</taxon>
        <taxon>Purpureocillium</taxon>
    </lineage>
</organism>
<feature type="region of interest" description="Disordered" evidence="1">
    <location>
        <begin position="52"/>
        <end position="82"/>
    </location>
</feature>
<proteinExistence type="predicted"/>
<comment type="caution">
    <text evidence="2">The sequence shown here is derived from an EMBL/GenBank/DDBJ whole genome shotgun (WGS) entry which is preliminary data.</text>
</comment>
<name>A0ABR0BD16_PURLI</name>
<feature type="compositionally biased region" description="Polar residues" evidence="1">
    <location>
        <begin position="349"/>
        <end position="359"/>
    </location>
</feature>
<dbReference type="Proteomes" id="UP001287286">
    <property type="component" value="Unassembled WGS sequence"/>
</dbReference>
<reference evidence="2 3" key="1">
    <citation type="journal article" date="2024" name="Microbiol. Resour. Announc.">
        <title>Genome annotations for the ascomycete fungi Trichoderma harzianum, Trichoderma aggressivum, and Purpureocillium lilacinum.</title>
        <authorList>
            <person name="Beijen E.P.W."/>
            <person name="Ohm R.A."/>
        </authorList>
    </citation>
    <scope>NUCLEOTIDE SEQUENCE [LARGE SCALE GENOMIC DNA]</scope>
    <source>
        <strain evidence="2 3">CBS 150709</strain>
    </source>
</reference>
<protein>
    <submittedName>
        <fullName evidence="2">Uncharacterized protein</fullName>
    </submittedName>
</protein>